<dbReference type="PRINTS" id="PR00922">
    <property type="entry name" value="DADACBPTASE3"/>
</dbReference>
<name>A0ABP3XYQ4_9FLAO</name>
<dbReference type="NCBIfam" id="TIGR00666">
    <property type="entry name" value="PBP4"/>
    <property type="match status" value="1"/>
</dbReference>
<dbReference type="Gene3D" id="3.40.710.10">
    <property type="entry name" value="DD-peptidase/beta-lactamase superfamily"/>
    <property type="match status" value="2"/>
</dbReference>
<accession>A0ABP3XYQ4</accession>
<dbReference type="GO" id="GO:0004180">
    <property type="term" value="F:carboxypeptidase activity"/>
    <property type="evidence" value="ECO:0007669"/>
    <property type="project" value="UniProtKB-KW"/>
</dbReference>
<keyword evidence="3" id="KW-0121">Carboxypeptidase</keyword>
<organism evidence="3 4">
    <name type="scientific">Wandonia haliotis</name>
    <dbReference type="NCBI Taxonomy" id="574963"/>
    <lineage>
        <taxon>Bacteria</taxon>
        <taxon>Pseudomonadati</taxon>
        <taxon>Bacteroidota</taxon>
        <taxon>Flavobacteriia</taxon>
        <taxon>Flavobacteriales</taxon>
        <taxon>Crocinitomicaceae</taxon>
        <taxon>Wandonia</taxon>
    </lineage>
</organism>
<reference evidence="4" key="1">
    <citation type="journal article" date="2019" name="Int. J. Syst. Evol. Microbiol.">
        <title>The Global Catalogue of Microorganisms (GCM) 10K type strain sequencing project: providing services to taxonomists for standard genome sequencing and annotation.</title>
        <authorList>
            <consortium name="The Broad Institute Genomics Platform"/>
            <consortium name="The Broad Institute Genome Sequencing Center for Infectious Disease"/>
            <person name="Wu L."/>
            <person name="Ma J."/>
        </authorList>
    </citation>
    <scope>NUCLEOTIDE SEQUENCE [LARGE SCALE GENOMIC DNA]</scope>
    <source>
        <strain evidence="4">JCM 16083</strain>
    </source>
</reference>
<dbReference type="Proteomes" id="UP001501126">
    <property type="component" value="Unassembled WGS sequence"/>
</dbReference>
<dbReference type="PANTHER" id="PTHR30023:SF0">
    <property type="entry name" value="PENICILLIN-SENSITIVE CARBOXYPEPTIDASE A"/>
    <property type="match status" value="1"/>
</dbReference>
<comment type="caution">
    <text evidence="3">The sequence shown here is derived from an EMBL/GenBank/DDBJ whole genome shotgun (WGS) entry which is preliminary data.</text>
</comment>
<evidence type="ECO:0000256" key="2">
    <source>
        <dbReference type="ARBA" id="ARBA00022801"/>
    </source>
</evidence>
<dbReference type="RefSeq" id="WP_343785480.1">
    <property type="nucleotide sequence ID" value="NZ_BAAAFH010000003.1"/>
</dbReference>
<dbReference type="PANTHER" id="PTHR30023">
    <property type="entry name" value="D-ALANYL-D-ALANINE CARBOXYPEPTIDASE"/>
    <property type="match status" value="1"/>
</dbReference>
<gene>
    <name evidence="3" type="primary">dacB</name>
    <name evidence="3" type="ORF">GCM10009118_09880</name>
</gene>
<dbReference type="Pfam" id="PF02113">
    <property type="entry name" value="Peptidase_S13"/>
    <property type="match status" value="1"/>
</dbReference>
<keyword evidence="4" id="KW-1185">Reference proteome</keyword>
<sequence>MNRWGVLVGVLLQVVVGFSQQQSTNSVETALKTFVAQKDLSGAAISFHAIDLASGATIATHNSEMAIIPASTVKLFTTATAFQRLGPYFRPETKLYYTGTISEEGVLTGNIIIKGGGDPTLGSKYFTKDGEERDFFHDWVKSIRELGITKVDGYVLADASALGYDGAPAGWTWSDMGNYYGAWPSGLTLFDNMIKLYFSTSDTAGDSSSLDCIEPYIPGLYLENRVQSASVKGDNAYVFGAPYSKDWFVEGRLPLKQEDFMVKAANPDPEELFALEFTSALKNSGIDVKYHYQTMRKNQSFRDLYYDSAELIMEYKGKDVTNIAYWVNQRSVNLFAEHLVCLIGLQRFGQGNTSNGVQAMVDYWANKIDVSTIRLTDGSGLSRSNAVSAKHFTSLLKYMNKEGAAQFEKSLPIAGKSGTLASVCRGQSGQGRIFAKSGTMSRVKSYAGYVNTKSGKKLAFAIIVNNHTNSSYSLTRKMEAIFNAMANF</sequence>
<proteinExistence type="inferred from homology"/>
<evidence type="ECO:0000313" key="3">
    <source>
        <dbReference type="EMBL" id="GAA0874580.1"/>
    </source>
</evidence>
<evidence type="ECO:0000256" key="1">
    <source>
        <dbReference type="ARBA" id="ARBA00006096"/>
    </source>
</evidence>
<dbReference type="EMBL" id="BAAAFH010000003">
    <property type="protein sequence ID" value="GAA0874580.1"/>
    <property type="molecule type" value="Genomic_DNA"/>
</dbReference>
<keyword evidence="3" id="KW-0645">Protease</keyword>
<keyword evidence="2" id="KW-0378">Hydrolase</keyword>
<dbReference type="InterPro" id="IPR012338">
    <property type="entry name" value="Beta-lactam/transpept-like"/>
</dbReference>
<evidence type="ECO:0000313" key="4">
    <source>
        <dbReference type="Proteomes" id="UP001501126"/>
    </source>
</evidence>
<dbReference type="InterPro" id="IPR000667">
    <property type="entry name" value="Peptidase_S13"/>
</dbReference>
<dbReference type="SUPFAM" id="SSF56601">
    <property type="entry name" value="beta-lactamase/transpeptidase-like"/>
    <property type="match status" value="1"/>
</dbReference>
<dbReference type="Gene3D" id="3.50.80.20">
    <property type="entry name" value="D-Ala-D-Ala carboxypeptidase C, peptidase S13"/>
    <property type="match status" value="1"/>
</dbReference>
<protein>
    <submittedName>
        <fullName evidence="3">D-alanyl-D-alanine carboxypeptidase/D-alanyl-D-alanine-endopeptidase</fullName>
    </submittedName>
</protein>
<comment type="similarity">
    <text evidence="1">Belongs to the peptidase S13 family.</text>
</comment>